<comment type="caution">
    <text evidence="1">The sequence shown here is derived from an EMBL/GenBank/DDBJ whole genome shotgun (WGS) entry which is preliminary data.</text>
</comment>
<sequence length="75" mass="9128">MRDELWHKHIEWYGKQAHGGDWQFLKRILQNKPKLYWHDEIMANACQLGRGKIFEDCRPGWFDKIMKGFKAKHTK</sequence>
<name>X1DUK8_9ZZZZ</name>
<evidence type="ECO:0000313" key="1">
    <source>
        <dbReference type="EMBL" id="GAH00083.1"/>
    </source>
</evidence>
<dbReference type="AlphaFoldDB" id="X1DUK8"/>
<proteinExistence type="predicted"/>
<accession>X1DUK8</accession>
<feature type="non-terminal residue" evidence="1">
    <location>
        <position position="75"/>
    </location>
</feature>
<organism evidence="1">
    <name type="scientific">marine sediment metagenome</name>
    <dbReference type="NCBI Taxonomy" id="412755"/>
    <lineage>
        <taxon>unclassified sequences</taxon>
        <taxon>metagenomes</taxon>
        <taxon>ecological metagenomes</taxon>
    </lineage>
</organism>
<gene>
    <name evidence="1" type="ORF">S01H4_41556</name>
</gene>
<reference evidence="1" key="1">
    <citation type="journal article" date="2014" name="Front. Microbiol.">
        <title>High frequency of phylogenetically diverse reductive dehalogenase-homologous genes in deep subseafloor sedimentary metagenomes.</title>
        <authorList>
            <person name="Kawai M."/>
            <person name="Futagami T."/>
            <person name="Toyoda A."/>
            <person name="Takaki Y."/>
            <person name="Nishi S."/>
            <person name="Hori S."/>
            <person name="Arai W."/>
            <person name="Tsubouchi T."/>
            <person name="Morono Y."/>
            <person name="Uchiyama I."/>
            <person name="Ito T."/>
            <person name="Fujiyama A."/>
            <person name="Inagaki F."/>
            <person name="Takami H."/>
        </authorList>
    </citation>
    <scope>NUCLEOTIDE SEQUENCE</scope>
    <source>
        <strain evidence="1">Expedition CK06-06</strain>
    </source>
</reference>
<dbReference type="EMBL" id="BART01022734">
    <property type="protein sequence ID" value="GAH00083.1"/>
    <property type="molecule type" value="Genomic_DNA"/>
</dbReference>
<protein>
    <submittedName>
        <fullName evidence="1">Uncharacterized protein</fullName>
    </submittedName>
</protein>